<feature type="compositionally biased region" description="Pro residues" evidence="1">
    <location>
        <begin position="66"/>
        <end position="79"/>
    </location>
</feature>
<comment type="caution">
    <text evidence="3">The sequence shown here is derived from an EMBL/GenBank/DDBJ whole genome shotgun (WGS) entry which is preliminary data.</text>
</comment>
<proteinExistence type="predicted"/>
<evidence type="ECO:0000313" key="3">
    <source>
        <dbReference type="EMBL" id="TMQ64125.1"/>
    </source>
</evidence>
<feature type="compositionally biased region" description="Low complexity" evidence="1">
    <location>
        <begin position="396"/>
        <end position="420"/>
    </location>
</feature>
<protein>
    <submittedName>
        <fullName evidence="3">Polymer-forming cytoskeletal protein</fullName>
    </submittedName>
</protein>
<accession>A0A538TKI3</accession>
<evidence type="ECO:0000313" key="4">
    <source>
        <dbReference type="Proteomes" id="UP000316609"/>
    </source>
</evidence>
<evidence type="ECO:0000256" key="2">
    <source>
        <dbReference type="SAM" id="Phobius"/>
    </source>
</evidence>
<feature type="transmembrane region" description="Helical" evidence="2">
    <location>
        <begin position="355"/>
        <end position="373"/>
    </location>
</feature>
<dbReference type="EMBL" id="VBOY01000094">
    <property type="protein sequence ID" value="TMQ64125.1"/>
    <property type="molecule type" value="Genomic_DNA"/>
</dbReference>
<keyword evidence="2" id="KW-0472">Membrane</keyword>
<feature type="compositionally biased region" description="Pro residues" evidence="1">
    <location>
        <begin position="421"/>
        <end position="464"/>
    </location>
</feature>
<name>A0A538TKI3_UNCEI</name>
<keyword evidence="2" id="KW-1133">Transmembrane helix</keyword>
<dbReference type="Proteomes" id="UP000316609">
    <property type="component" value="Unassembled WGS sequence"/>
</dbReference>
<feature type="transmembrane region" description="Helical" evidence="2">
    <location>
        <begin position="275"/>
        <end position="298"/>
    </location>
</feature>
<evidence type="ECO:0000256" key="1">
    <source>
        <dbReference type="SAM" id="MobiDB-lite"/>
    </source>
</evidence>
<keyword evidence="2" id="KW-0812">Transmembrane</keyword>
<gene>
    <name evidence="3" type="ORF">E6K78_09810</name>
</gene>
<feature type="transmembrane region" description="Helical" evidence="2">
    <location>
        <begin position="319"/>
        <end position="343"/>
    </location>
</feature>
<organism evidence="3 4">
    <name type="scientific">Eiseniibacteriota bacterium</name>
    <dbReference type="NCBI Taxonomy" id="2212470"/>
    <lineage>
        <taxon>Bacteria</taxon>
        <taxon>Candidatus Eiseniibacteriota</taxon>
    </lineage>
</organism>
<feature type="transmembrane region" description="Helical" evidence="2">
    <location>
        <begin position="195"/>
        <end position="215"/>
    </location>
</feature>
<feature type="region of interest" description="Disordered" evidence="1">
    <location>
        <begin position="43"/>
        <end position="84"/>
    </location>
</feature>
<feature type="transmembrane region" description="Helical" evidence="2">
    <location>
        <begin position="236"/>
        <end position="269"/>
    </location>
</feature>
<reference evidence="3 4" key="1">
    <citation type="journal article" date="2019" name="Nat. Microbiol.">
        <title>Mediterranean grassland soil C-N compound turnover is dependent on rainfall and depth, and is mediated by genomically divergent microorganisms.</title>
        <authorList>
            <person name="Diamond S."/>
            <person name="Andeer P.F."/>
            <person name="Li Z."/>
            <person name="Crits-Christoph A."/>
            <person name="Burstein D."/>
            <person name="Anantharaman K."/>
            <person name="Lane K.R."/>
            <person name="Thomas B.C."/>
            <person name="Pan C."/>
            <person name="Northen T.R."/>
            <person name="Banfield J.F."/>
        </authorList>
    </citation>
    <scope>NUCLEOTIDE SEQUENCE [LARGE SCALE GENOMIC DNA]</scope>
    <source>
        <strain evidence="3">WS_8</strain>
    </source>
</reference>
<feature type="region of interest" description="Disordered" evidence="1">
    <location>
        <begin position="384"/>
        <end position="464"/>
    </location>
</feature>
<dbReference type="AlphaFoldDB" id="A0A538TKI3"/>
<sequence length="464" mass="47873">MTQPAKLGVAALGVALLVLGSGAMRGWGRPSVSQAWAQSQTMEFKPVPPESAEALERRSGRHPSSIPAPPATPEPPSPPVVTRSGDITRIGSDIHIGKDEVVDGSVIAIQGDVRVDGHVRGSVSSTGGDVYLSSTARVDGDVVSIGGELHEEPGASVGGQRSTVLNMTRERHLRRLDGRLRDRLREDIEEQTGHAAALVARMAWLLIWLGIAWGVTRFAPVRTSTAVDMLRREPGMSLLVGFLTALLLAPSLVALALVAAILCITIIGIPLAVGALLGYVALLVVVCVWGVLIGVVPVGQFVGARLAARSSAAPQPLSLLRAAVYGVIAIEGTRVIGEAFHFVPFLGWVGTLIKVVWWISGSLILMFGAGALMRSKFGQGPGGRWWPLRPARPVDSSGSGPVAQPSPGPAAAGAPAAPESTSPPPPGGAWAPPDPSGAAPPSPPAPTVHPSPWAPPDPGAPGPA</sequence>